<feature type="transmembrane region" description="Helical" evidence="1">
    <location>
        <begin position="83"/>
        <end position="106"/>
    </location>
</feature>
<dbReference type="EMBL" id="MTQA01000206">
    <property type="protein sequence ID" value="PNP74464.1"/>
    <property type="molecule type" value="Genomic_DNA"/>
</dbReference>
<name>A0A2K0VWQ8_GIBNY</name>
<dbReference type="STRING" id="42673.A0A2K0VWQ8"/>
<dbReference type="PANTHER" id="PTHR37013">
    <property type="entry name" value="INTEGRAL MEMBRANE PROTEIN (AFU_ORTHOLOGUE AFUA_1G05950)-RELATED"/>
    <property type="match status" value="1"/>
</dbReference>
<keyword evidence="1" id="KW-0812">Transmembrane</keyword>
<keyword evidence="4" id="KW-1185">Reference proteome</keyword>
<evidence type="ECO:0000256" key="1">
    <source>
        <dbReference type="SAM" id="Phobius"/>
    </source>
</evidence>
<keyword evidence="1" id="KW-0472">Membrane</keyword>
<accession>A0A2K0VWQ8</accession>
<evidence type="ECO:0000313" key="4">
    <source>
        <dbReference type="Proteomes" id="UP000236664"/>
    </source>
</evidence>
<dbReference type="InterPro" id="IPR056120">
    <property type="entry name" value="DUF7703"/>
</dbReference>
<feature type="transmembrane region" description="Helical" evidence="1">
    <location>
        <begin position="54"/>
        <end position="77"/>
    </location>
</feature>
<feature type="domain" description="DUF7703" evidence="2">
    <location>
        <begin position="18"/>
        <end position="256"/>
    </location>
</feature>
<organism evidence="3 4">
    <name type="scientific">Gibberella nygamai</name>
    <name type="common">Bean root rot disease fungus</name>
    <name type="synonym">Fusarium nygamai</name>
    <dbReference type="NCBI Taxonomy" id="42673"/>
    <lineage>
        <taxon>Eukaryota</taxon>
        <taxon>Fungi</taxon>
        <taxon>Dikarya</taxon>
        <taxon>Ascomycota</taxon>
        <taxon>Pezizomycotina</taxon>
        <taxon>Sordariomycetes</taxon>
        <taxon>Hypocreomycetidae</taxon>
        <taxon>Hypocreales</taxon>
        <taxon>Nectriaceae</taxon>
        <taxon>Fusarium</taxon>
        <taxon>Fusarium fujikuroi species complex</taxon>
    </lineage>
</organism>
<feature type="transmembrane region" description="Helical" evidence="1">
    <location>
        <begin position="118"/>
        <end position="142"/>
    </location>
</feature>
<dbReference type="AlphaFoldDB" id="A0A2K0VWQ8"/>
<dbReference type="PANTHER" id="PTHR37013:SF7">
    <property type="entry name" value="INTEGRAL MEMBRANE PROTEIN"/>
    <property type="match status" value="1"/>
</dbReference>
<dbReference type="Pfam" id="PF24802">
    <property type="entry name" value="DUF7703"/>
    <property type="match status" value="1"/>
</dbReference>
<feature type="transmembrane region" description="Helical" evidence="1">
    <location>
        <begin position="162"/>
        <end position="181"/>
    </location>
</feature>
<gene>
    <name evidence="3" type="ORF">FNYG_12199</name>
</gene>
<keyword evidence="1" id="KW-1133">Transmembrane helix</keyword>
<comment type="caution">
    <text evidence="3">The sequence shown here is derived from an EMBL/GenBank/DDBJ whole genome shotgun (WGS) entry which is preliminary data.</text>
</comment>
<evidence type="ECO:0000313" key="3">
    <source>
        <dbReference type="EMBL" id="PNP74464.1"/>
    </source>
</evidence>
<proteinExistence type="predicted"/>
<evidence type="ECO:0000259" key="2">
    <source>
        <dbReference type="Pfam" id="PF24802"/>
    </source>
</evidence>
<sequence length="292" mass="32536">MSPSADSGGVTGAYTGGSIAQLCMFAAFIAVAFYNSLELLVLIFATFKRCRGRYFWCLLVASFSIILHALAFLLKLFHLSRIGFLNIAIVDVSWVGMVTGQSMVLWSRLHLVAPSEKILRAALWMIIIDAIVLHIPTSVLQFCTNSPNPPAPFVKGYDTMERIQLIVFCVQEIILSTIYIWETVKMLRLRPGRRSQIILRQLLVINVIIVVLDASVIGIQYAGYYAVQVTIKPMVYSIKLKLEFAILGKLVKIAKAPHADTQPSTTSTTRMATEFVNQPGPVIRQDVEWNQG</sequence>
<dbReference type="OrthoDB" id="405906at2759"/>
<feature type="transmembrane region" description="Helical" evidence="1">
    <location>
        <begin position="202"/>
        <end position="227"/>
    </location>
</feature>
<dbReference type="Proteomes" id="UP000236664">
    <property type="component" value="Unassembled WGS sequence"/>
</dbReference>
<protein>
    <recommendedName>
        <fullName evidence="2">DUF7703 domain-containing protein</fullName>
    </recommendedName>
</protein>
<feature type="transmembrane region" description="Helical" evidence="1">
    <location>
        <begin position="19"/>
        <end position="47"/>
    </location>
</feature>
<reference evidence="3 4" key="1">
    <citation type="submission" date="2017-06" db="EMBL/GenBank/DDBJ databases">
        <title>Genome of Fusarium nygamai isolate CS10214.</title>
        <authorList>
            <person name="Gardiner D.M."/>
            <person name="Obanor F."/>
            <person name="Kazan K."/>
        </authorList>
    </citation>
    <scope>NUCLEOTIDE SEQUENCE [LARGE SCALE GENOMIC DNA]</scope>
    <source>
        <strain evidence="3 4">CS10214</strain>
    </source>
</reference>